<dbReference type="EMBL" id="JANBVB010002752">
    <property type="protein sequence ID" value="KAJ2882669.1"/>
    <property type="molecule type" value="Genomic_DNA"/>
</dbReference>
<organism evidence="1 2">
    <name type="scientific">Coemansia aciculifera</name>
    <dbReference type="NCBI Taxonomy" id="417176"/>
    <lineage>
        <taxon>Eukaryota</taxon>
        <taxon>Fungi</taxon>
        <taxon>Fungi incertae sedis</taxon>
        <taxon>Zoopagomycota</taxon>
        <taxon>Kickxellomycotina</taxon>
        <taxon>Kickxellomycetes</taxon>
        <taxon>Kickxellales</taxon>
        <taxon>Kickxellaceae</taxon>
        <taxon>Coemansia</taxon>
    </lineage>
</organism>
<evidence type="ECO:0000313" key="2">
    <source>
        <dbReference type="Proteomes" id="UP001139981"/>
    </source>
</evidence>
<accession>A0ACC1LV58</accession>
<comment type="caution">
    <text evidence="1">The sequence shown here is derived from an EMBL/GenBank/DDBJ whole genome shotgun (WGS) entry which is preliminary data.</text>
</comment>
<gene>
    <name evidence="1" type="ORF">IWW38_005628</name>
</gene>
<name>A0ACC1LV58_9FUNG</name>
<sequence length="54" mass="5928">PNADIGSTKRAVAEAIGTKASKFVLKRGTRTFKDQGSLDLYEVHDKTSVEILYT</sequence>
<feature type="non-terminal residue" evidence="1">
    <location>
        <position position="54"/>
    </location>
</feature>
<protein>
    <submittedName>
        <fullName evidence="1">Uncharacterized protein</fullName>
    </submittedName>
</protein>
<keyword evidence="2" id="KW-1185">Reference proteome</keyword>
<dbReference type="Proteomes" id="UP001139981">
    <property type="component" value="Unassembled WGS sequence"/>
</dbReference>
<evidence type="ECO:0000313" key="1">
    <source>
        <dbReference type="EMBL" id="KAJ2882669.1"/>
    </source>
</evidence>
<feature type="non-terminal residue" evidence="1">
    <location>
        <position position="1"/>
    </location>
</feature>
<proteinExistence type="predicted"/>
<reference evidence="1" key="1">
    <citation type="submission" date="2022-07" db="EMBL/GenBank/DDBJ databases">
        <title>Phylogenomic reconstructions and comparative analyses of Kickxellomycotina fungi.</title>
        <authorList>
            <person name="Reynolds N.K."/>
            <person name="Stajich J.E."/>
            <person name="Barry K."/>
            <person name="Grigoriev I.V."/>
            <person name="Crous P."/>
            <person name="Smith M.E."/>
        </authorList>
    </citation>
    <scope>NUCLEOTIDE SEQUENCE</scope>
    <source>
        <strain evidence="1">CBS 190363</strain>
    </source>
</reference>